<proteinExistence type="predicted"/>
<evidence type="ECO:0000313" key="4">
    <source>
        <dbReference type="Proteomes" id="UP000665561"/>
    </source>
</evidence>
<dbReference type="EMBL" id="JAAAMV010000006">
    <property type="protein sequence ID" value="NBD24356.1"/>
    <property type="molecule type" value="Genomic_DNA"/>
</dbReference>
<feature type="region of interest" description="Disordered" evidence="1">
    <location>
        <begin position="241"/>
        <end position="284"/>
    </location>
</feature>
<feature type="chain" id="PRO_5045892522" description="LysM domain-containing protein" evidence="2">
    <location>
        <begin position="27"/>
        <end position="284"/>
    </location>
</feature>
<organism evidence="3 4">
    <name type="scientific">Paenibacillus glycinis</name>
    <dbReference type="NCBI Taxonomy" id="2697035"/>
    <lineage>
        <taxon>Bacteria</taxon>
        <taxon>Bacillati</taxon>
        <taxon>Bacillota</taxon>
        <taxon>Bacilli</taxon>
        <taxon>Bacillales</taxon>
        <taxon>Paenibacillaceae</taxon>
        <taxon>Paenibacillus</taxon>
    </lineage>
</organism>
<dbReference type="Proteomes" id="UP000665561">
    <property type="component" value="Unassembled WGS sequence"/>
</dbReference>
<evidence type="ECO:0000256" key="1">
    <source>
        <dbReference type="SAM" id="MobiDB-lite"/>
    </source>
</evidence>
<evidence type="ECO:0000313" key="3">
    <source>
        <dbReference type="EMBL" id="NBD24356.1"/>
    </source>
</evidence>
<reference evidence="3 4" key="1">
    <citation type="submission" date="2020-01" db="EMBL/GenBank/DDBJ databases">
        <title>Paenibacillus soybeanensis sp. nov. isolated from the nodules of soybean (Glycine max(L.) Merr).</title>
        <authorList>
            <person name="Wang H."/>
        </authorList>
    </citation>
    <scope>NUCLEOTIDE SEQUENCE [LARGE SCALE GENOMIC DNA]</scope>
    <source>
        <strain evidence="3 4">T1</strain>
    </source>
</reference>
<comment type="caution">
    <text evidence="3">The sequence shown here is derived from an EMBL/GenBank/DDBJ whole genome shotgun (WGS) entry which is preliminary data.</text>
</comment>
<keyword evidence="2" id="KW-0732">Signal</keyword>
<evidence type="ECO:0000256" key="2">
    <source>
        <dbReference type="SAM" id="SignalP"/>
    </source>
</evidence>
<sequence length="284" mass="29030">MKMNKTMKALTVAAALAVMIPLSAYAAANTTTPAATDGANASSGTVTIHKGKALAPKDGQAGFRGGIIGQEVLDLLKLDAKTLKGKLAAGKTLAQVAEEQGVSRDDLKKAMTAAFDKRQAEQKQQFADNLDKTLDGQLPLDRPKGMAGGKGFGVGIGKLDLTASAKLLGLSEADLKKELESGKSLADVAKEKGVDAQTLIDAQKKSIVDGLTAAVKAGKLTQEQADKAIANAGVIAEKFVNGTHPKDGRFPRMHKGGKHAADGQAAGDAADTEASSEAGQSTGA</sequence>
<feature type="signal peptide" evidence="2">
    <location>
        <begin position="1"/>
        <end position="26"/>
    </location>
</feature>
<dbReference type="RefSeq" id="WP_161743162.1">
    <property type="nucleotide sequence ID" value="NZ_JAAAMV010000006.1"/>
</dbReference>
<feature type="compositionally biased region" description="Low complexity" evidence="1">
    <location>
        <begin position="262"/>
        <end position="284"/>
    </location>
</feature>
<name>A0ABW9XPL0_9BACL</name>
<accession>A0ABW9XPL0</accession>
<keyword evidence="4" id="KW-1185">Reference proteome</keyword>
<evidence type="ECO:0008006" key="5">
    <source>
        <dbReference type="Google" id="ProtNLM"/>
    </source>
</evidence>
<gene>
    <name evidence="3" type="ORF">GT019_10795</name>
</gene>
<protein>
    <recommendedName>
        <fullName evidence="5">LysM domain-containing protein</fullName>
    </recommendedName>
</protein>